<feature type="region of interest" description="Disordered" evidence="9">
    <location>
        <begin position="1"/>
        <end position="26"/>
    </location>
</feature>
<name>A0A9P0ALD7_BEMTA</name>
<dbReference type="GO" id="GO:0006623">
    <property type="term" value="P:protein targeting to vacuole"/>
    <property type="evidence" value="ECO:0007669"/>
    <property type="project" value="InterPro"/>
</dbReference>
<keyword evidence="3 7" id="KW-0863">Zinc-finger</keyword>
<comment type="subcellular location">
    <subcellularLocation>
        <location evidence="1">Lysosome</location>
    </subcellularLocation>
</comment>
<evidence type="ECO:0000256" key="5">
    <source>
        <dbReference type="ARBA" id="ARBA00022927"/>
    </source>
</evidence>
<dbReference type="InterPro" id="IPR011990">
    <property type="entry name" value="TPR-like_helical_dom_sf"/>
</dbReference>
<proteinExistence type="predicted"/>
<dbReference type="GO" id="GO:0005770">
    <property type="term" value="C:late endosome"/>
    <property type="evidence" value="ECO:0007669"/>
    <property type="project" value="TreeGrafter"/>
</dbReference>
<evidence type="ECO:0000256" key="8">
    <source>
        <dbReference type="PROSITE-ProRule" id="PRU01006"/>
    </source>
</evidence>
<dbReference type="PROSITE" id="PS50089">
    <property type="entry name" value="ZF_RING_2"/>
    <property type="match status" value="1"/>
</dbReference>
<dbReference type="InterPro" id="IPR000547">
    <property type="entry name" value="Clathrin_H-chain/VPS_repeat"/>
</dbReference>
<evidence type="ECO:0000256" key="6">
    <source>
        <dbReference type="ARBA" id="ARBA00023228"/>
    </source>
</evidence>
<feature type="repeat" description="CHCR" evidence="8">
    <location>
        <begin position="559"/>
        <end position="716"/>
    </location>
</feature>
<dbReference type="Pfam" id="PF23556">
    <property type="entry name" value="TPR_Vps41"/>
    <property type="match status" value="1"/>
</dbReference>
<dbReference type="Pfam" id="PF23413">
    <property type="entry name" value="zf_RING_Vps8_fungal"/>
    <property type="match status" value="1"/>
</dbReference>
<keyword evidence="3 7" id="KW-0479">Metal-binding</keyword>
<dbReference type="SMART" id="SM00299">
    <property type="entry name" value="CLH"/>
    <property type="match status" value="1"/>
</dbReference>
<keyword evidence="12" id="KW-1185">Reference proteome</keyword>
<dbReference type="PANTHER" id="PTHR12616">
    <property type="entry name" value="VACUOLAR PROTEIN SORTING VPS41"/>
    <property type="match status" value="1"/>
</dbReference>
<dbReference type="GO" id="GO:0008270">
    <property type="term" value="F:zinc ion binding"/>
    <property type="evidence" value="ECO:0007669"/>
    <property type="project" value="UniProtKB-KW"/>
</dbReference>
<dbReference type="Proteomes" id="UP001152759">
    <property type="component" value="Chromosome 7"/>
</dbReference>
<dbReference type="InterPro" id="IPR045111">
    <property type="entry name" value="Vps41/Vps8"/>
</dbReference>
<evidence type="ECO:0000313" key="12">
    <source>
        <dbReference type="Proteomes" id="UP001152759"/>
    </source>
</evidence>
<protein>
    <recommendedName>
        <fullName evidence="10">RING-type domain-containing protein</fullName>
    </recommendedName>
</protein>
<dbReference type="GO" id="GO:0030897">
    <property type="term" value="C:HOPS complex"/>
    <property type="evidence" value="ECO:0007669"/>
    <property type="project" value="TreeGrafter"/>
</dbReference>
<sequence>MSQPDTDCDKDENETEGDESSEEEVEPKLKYVRMANDLKNILFSDSISCVAVHPKLLVVGANWGKIYLLDHQGNIVSNKALKKHSVAVNQISIDISGEFIASCSDDGKVFICGLCTSDSNQELSLGRLVKSVAIDPNYYKLGSYRRFVTGDERLVLHERIFLARINSTVIGEAEGGVQNIKWNGQFIAWASDHGVRVYDVSAHTSLGFIKWNKGSLSKDENYRCNLCWKDSNTLLVGWIDTVKICIIRKRKMNEMYSQDIPNYLVEPVSTFNTDFIISGIAPYGLRELVVLGYSKEVDDDGKPLRPHLHLLEPQADDYIDMYADNLSLRGYVEYAANDYKLENLSGENWFIIVSPKDIIIASSFDADERVEWLIDHCKFEEAMTAVEEAGRDLSRNSLLSVGRKYLDHLLFAQEYDQAAELCHRIFGQDKRLWQEDVYKFASVHQLRAVSRYLPLKDKKLDPHIYEMVLYEYLKLDSEGFLDIVKEWSPDLYNVSAVVNAVLEHLLVNSNSNVLLEALAILYSYCGKYDKSLAMYLKLKHKGVFALIQKYNLYDAVVNMIEGLMMLDTDQAINLFIEKAKTPPESVIKALQDNPHYLFLYLDALEKRESKVSNKQYHGILVKLYAKFAREKLLPLLKRSDNYPIQEALNICKERSYYPELVYLLGRIGNSKEALHLMTQQLENIEQAIVFCQEQDDPDLWNDLIQDSLPRPDFLTFLLQKIGTYIDPTILVKEIKNGDKIPGLKNSLVKMMHDYNLQVSIQDGCKKILDTDYFNLHQKFVAMQKKAICVDDYHVCGACRKNILMKDSTGSDNILSFYCHHLFHEKCLTAFSEIEKCIICHKSSSHVNVL</sequence>
<keyword evidence="2" id="KW-0813">Transport</keyword>
<gene>
    <name evidence="11" type="ORF">BEMITA_LOCUS11393</name>
</gene>
<evidence type="ECO:0000256" key="7">
    <source>
        <dbReference type="PROSITE-ProRule" id="PRU00175"/>
    </source>
</evidence>
<evidence type="ECO:0000256" key="9">
    <source>
        <dbReference type="SAM" id="MobiDB-lite"/>
    </source>
</evidence>
<dbReference type="InterPro" id="IPR001841">
    <property type="entry name" value="Znf_RING"/>
</dbReference>
<dbReference type="InterPro" id="IPR016024">
    <property type="entry name" value="ARM-type_fold"/>
</dbReference>
<evidence type="ECO:0000256" key="3">
    <source>
        <dbReference type="ARBA" id="ARBA00022771"/>
    </source>
</evidence>
<dbReference type="AlphaFoldDB" id="A0A9P0ALD7"/>
<dbReference type="GO" id="GO:0009267">
    <property type="term" value="P:cellular response to starvation"/>
    <property type="evidence" value="ECO:0007669"/>
    <property type="project" value="TreeGrafter"/>
</dbReference>
<keyword evidence="4" id="KW-0862">Zinc</keyword>
<dbReference type="EMBL" id="OU963868">
    <property type="protein sequence ID" value="CAH0392935.1"/>
    <property type="molecule type" value="Genomic_DNA"/>
</dbReference>
<accession>A0A9P0ALD7</accession>
<organism evidence="11 12">
    <name type="scientific">Bemisia tabaci</name>
    <name type="common">Sweetpotato whitefly</name>
    <name type="synonym">Aleurodes tabaci</name>
    <dbReference type="NCBI Taxonomy" id="7038"/>
    <lineage>
        <taxon>Eukaryota</taxon>
        <taxon>Metazoa</taxon>
        <taxon>Ecdysozoa</taxon>
        <taxon>Arthropoda</taxon>
        <taxon>Hexapoda</taxon>
        <taxon>Insecta</taxon>
        <taxon>Pterygota</taxon>
        <taxon>Neoptera</taxon>
        <taxon>Paraneoptera</taxon>
        <taxon>Hemiptera</taxon>
        <taxon>Sternorrhyncha</taxon>
        <taxon>Aleyrodoidea</taxon>
        <taxon>Aleyrodidae</taxon>
        <taxon>Aleyrodinae</taxon>
        <taxon>Bemisia</taxon>
    </lineage>
</organism>
<feature type="domain" description="RING-type" evidence="10">
    <location>
        <begin position="795"/>
        <end position="840"/>
    </location>
</feature>
<dbReference type="InterPro" id="IPR015943">
    <property type="entry name" value="WD40/YVTN_repeat-like_dom_sf"/>
</dbReference>
<keyword evidence="5" id="KW-0653">Protein transport</keyword>
<evidence type="ECO:0000259" key="10">
    <source>
        <dbReference type="PROSITE" id="PS50089"/>
    </source>
</evidence>
<evidence type="ECO:0000256" key="4">
    <source>
        <dbReference type="ARBA" id="ARBA00022833"/>
    </source>
</evidence>
<dbReference type="SUPFAM" id="SSF48371">
    <property type="entry name" value="ARM repeat"/>
    <property type="match status" value="1"/>
</dbReference>
<dbReference type="SUPFAM" id="SSF50978">
    <property type="entry name" value="WD40 repeat-like"/>
    <property type="match status" value="1"/>
</dbReference>
<dbReference type="Gene3D" id="2.130.10.10">
    <property type="entry name" value="YVTN repeat-like/Quinoprotein amine dehydrogenase"/>
    <property type="match status" value="1"/>
</dbReference>
<dbReference type="GO" id="GO:0034058">
    <property type="term" value="P:endosomal vesicle fusion"/>
    <property type="evidence" value="ECO:0007669"/>
    <property type="project" value="TreeGrafter"/>
</dbReference>
<dbReference type="KEGG" id="btab:109035325"/>
<dbReference type="Gene3D" id="1.25.40.10">
    <property type="entry name" value="Tetratricopeptide repeat domain"/>
    <property type="match status" value="1"/>
</dbReference>
<evidence type="ECO:0000256" key="2">
    <source>
        <dbReference type="ARBA" id="ARBA00022448"/>
    </source>
</evidence>
<feature type="compositionally biased region" description="Acidic residues" evidence="9">
    <location>
        <begin position="1"/>
        <end position="25"/>
    </location>
</feature>
<dbReference type="GO" id="GO:0005764">
    <property type="term" value="C:lysosome"/>
    <property type="evidence" value="ECO:0007669"/>
    <property type="project" value="UniProtKB-SubCell"/>
</dbReference>
<evidence type="ECO:0000313" key="11">
    <source>
        <dbReference type="EMBL" id="CAH0392935.1"/>
    </source>
</evidence>
<dbReference type="PANTHER" id="PTHR12616:SF1">
    <property type="entry name" value="VACUOLAR PROTEIN SORTING-ASSOCIATED PROTEIN 41 HOMOLOG"/>
    <property type="match status" value="1"/>
</dbReference>
<evidence type="ECO:0000256" key="1">
    <source>
        <dbReference type="ARBA" id="ARBA00004371"/>
    </source>
</evidence>
<dbReference type="Pfam" id="PF23411">
    <property type="entry name" value="Beta-prop_Vps41"/>
    <property type="match status" value="1"/>
</dbReference>
<reference evidence="11" key="1">
    <citation type="submission" date="2021-12" db="EMBL/GenBank/DDBJ databases">
        <authorList>
            <person name="King R."/>
        </authorList>
    </citation>
    <scope>NUCLEOTIDE SEQUENCE</scope>
</reference>
<dbReference type="InterPro" id="IPR057780">
    <property type="entry name" value="Beta-prop_Vps41"/>
</dbReference>
<dbReference type="PROSITE" id="PS50236">
    <property type="entry name" value="CHCR"/>
    <property type="match status" value="1"/>
</dbReference>
<dbReference type="OrthoDB" id="244107at2759"/>
<keyword evidence="6" id="KW-0458">Lysosome</keyword>
<dbReference type="InterPro" id="IPR036322">
    <property type="entry name" value="WD40_repeat_dom_sf"/>
</dbReference>
<dbReference type="GO" id="GO:0016236">
    <property type="term" value="P:macroautophagy"/>
    <property type="evidence" value="ECO:0007669"/>
    <property type="project" value="TreeGrafter"/>
</dbReference>